<reference evidence="2" key="1">
    <citation type="submission" date="2017-10" db="EMBL/GenBank/DDBJ databases">
        <title>Draft genome sequence of the planktic cyanobacteria Tychonema bourrellyi isolated from alpine lentic freshwater.</title>
        <authorList>
            <person name="Tett A."/>
            <person name="Armanini F."/>
            <person name="Asnicar F."/>
            <person name="Boscaini A."/>
            <person name="Pasolli E."/>
            <person name="Zolfo M."/>
            <person name="Donati C."/>
            <person name="Salmaso N."/>
            <person name="Segata N."/>
        </authorList>
    </citation>
    <scope>NUCLEOTIDE SEQUENCE</scope>
    <source>
        <strain evidence="2">FEM_GT703</strain>
    </source>
</reference>
<dbReference type="Proteomes" id="UP000226442">
    <property type="component" value="Unassembled WGS sequence"/>
</dbReference>
<dbReference type="Gene3D" id="3.90.79.10">
    <property type="entry name" value="Nucleoside Triphosphate Pyrophosphohydrolase"/>
    <property type="match status" value="1"/>
</dbReference>
<dbReference type="AlphaFoldDB" id="A0A2G4F6A3"/>
<dbReference type="GO" id="GO:0016787">
    <property type="term" value="F:hydrolase activity"/>
    <property type="evidence" value="ECO:0007669"/>
    <property type="project" value="UniProtKB-KW"/>
</dbReference>
<keyword evidence="2" id="KW-0378">Hydrolase</keyword>
<dbReference type="OrthoDB" id="453003at2"/>
<gene>
    <name evidence="2" type="ORF">CP500_000650</name>
</gene>
<dbReference type="EMBL" id="NXIB02000002">
    <property type="protein sequence ID" value="PHX57323.1"/>
    <property type="molecule type" value="Genomic_DNA"/>
</dbReference>
<evidence type="ECO:0000259" key="1">
    <source>
        <dbReference type="PROSITE" id="PS51462"/>
    </source>
</evidence>
<keyword evidence="3" id="KW-1185">Reference proteome</keyword>
<dbReference type="PROSITE" id="PS51462">
    <property type="entry name" value="NUDIX"/>
    <property type="match status" value="1"/>
</dbReference>
<proteinExistence type="predicted"/>
<dbReference type="SUPFAM" id="SSF55811">
    <property type="entry name" value="Nudix"/>
    <property type="match status" value="1"/>
</dbReference>
<dbReference type="InterPro" id="IPR000086">
    <property type="entry name" value="NUDIX_hydrolase_dom"/>
</dbReference>
<name>A0A2G4F6A3_9CYAN</name>
<dbReference type="InterPro" id="IPR015797">
    <property type="entry name" value="NUDIX_hydrolase-like_dom_sf"/>
</dbReference>
<organism evidence="2 3">
    <name type="scientific">Tychonema bourrellyi FEM_GT703</name>
    <dbReference type="NCBI Taxonomy" id="2040638"/>
    <lineage>
        <taxon>Bacteria</taxon>
        <taxon>Bacillati</taxon>
        <taxon>Cyanobacteriota</taxon>
        <taxon>Cyanophyceae</taxon>
        <taxon>Oscillatoriophycideae</taxon>
        <taxon>Oscillatoriales</taxon>
        <taxon>Microcoleaceae</taxon>
        <taxon>Tychonema</taxon>
    </lineage>
</organism>
<feature type="domain" description="Nudix hydrolase" evidence="1">
    <location>
        <begin position="42"/>
        <end position="175"/>
    </location>
</feature>
<sequence length="186" mass="20579">MNTVVKPHWKTLDRFVEINSDWVKLIGEHLETSEGKTLEYWRVERADSVVILTIQADKFLFPARMYRPGVGEATLDFPGGRVPPGATAAAAVPAIIKRELGVPESAIAQIRPLNAIGWAINSSFSNQKLYGFVAELHSEITVNPEFIGATYSVSPAGIRELLKKLTCLQCRALLLEWQSQSINFGV</sequence>
<protein>
    <submittedName>
        <fullName evidence="2">NUDIX hydrolase</fullName>
    </submittedName>
</protein>
<evidence type="ECO:0000313" key="3">
    <source>
        <dbReference type="Proteomes" id="UP000226442"/>
    </source>
</evidence>
<evidence type="ECO:0000313" key="2">
    <source>
        <dbReference type="EMBL" id="PHX57323.1"/>
    </source>
</evidence>
<dbReference type="RefSeq" id="WP_096829659.1">
    <property type="nucleotide sequence ID" value="NZ_NXIB02000002.1"/>
</dbReference>
<accession>A0A2G4F6A3</accession>
<comment type="caution">
    <text evidence="2">The sequence shown here is derived from an EMBL/GenBank/DDBJ whole genome shotgun (WGS) entry which is preliminary data.</text>
</comment>